<dbReference type="GeneID" id="30145516"/>
<reference evidence="2" key="1">
    <citation type="submission" date="2016-05" db="EMBL/GenBank/DDBJ databases">
        <title>Comparative genomics of biotechnologically important yeasts.</title>
        <authorList>
            <consortium name="DOE Joint Genome Institute"/>
            <person name="Riley R."/>
            <person name="Haridas S."/>
            <person name="Wolfe K.H."/>
            <person name="Lopes M.R."/>
            <person name="Hittinger C.T."/>
            <person name="Goker M."/>
            <person name="Salamov A."/>
            <person name="Wisecaver J."/>
            <person name="Long T.M."/>
            <person name="Aerts A.L."/>
            <person name="Barry K."/>
            <person name="Choi C."/>
            <person name="Clum A."/>
            <person name="Coughlan A.Y."/>
            <person name="Deshpande S."/>
            <person name="Douglass A.P."/>
            <person name="Hanson S.J."/>
            <person name="Klenk H.-P."/>
            <person name="Labutti K."/>
            <person name="Lapidus A."/>
            <person name="Lindquist E."/>
            <person name="Lipzen A."/>
            <person name="Meier-Kolthoff J.P."/>
            <person name="Ohm R.A."/>
            <person name="Otillar R.P."/>
            <person name="Pangilinan J."/>
            <person name="Peng Y."/>
            <person name="Rokas A."/>
            <person name="Rosa C.A."/>
            <person name="Scheuner C."/>
            <person name="Sibirny A.A."/>
            <person name="Slot J.C."/>
            <person name="Stielow J.B."/>
            <person name="Sun H."/>
            <person name="Kurtzman C.P."/>
            <person name="Blackwell M."/>
            <person name="Grigoriev I.V."/>
            <person name="Jeffries T.W."/>
        </authorList>
    </citation>
    <scope>NUCLEOTIDE SEQUENCE [LARGE SCALE GENOMIC DNA]</scope>
    <source>
        <strain evidence="2">NRRL Y-12698</strain>
    </source>
</reference>
<keyword evidence="2" id="KW-1185">Reference proteome</keyword>
<name>A0A1E3QZC0_9ASCO</name>
<dbReference type="RefSeq" id="XP_018988293.1">
    <property type="nucleotide sequence ID" value="XM_019127663.1"/>
</dbReference>
<sequence length="58" mass="6608">MAKLLRLLGYRTRVGLLPKTSLAISTTSEMLNRKFSYFILGGQLSREASHYEFLGGQW</sequence>
<organism evidence="1 2">
    <name type="scientific">Babjeviella inositovora NRRL Y-12698</name>
    <dbReference type="NCBI Taxonomy" id="984486"/>
    <lineage>
        <taxon>Eukaryota</taxon>
        <taxon>Fungi</taxon>
        <taxon>Dikarya</taxon>
        <taxon>Ascomycota</taxon>
        <taxon>Saccharomycotina</taxon>
        <taxon>Pichiomycetes</taxon>
        <taxon>Serinales incertae sedis</taxon>
        <taxon>Babjeviella</taxon>
    </lineage>
</organism>
<dbReference type="AlphaFoldDB" id="A0A1E3QZC0"/>
<dbReference type="EMBL" id="KV454426">
    <property type="protein sequence ID" value="ODQ82965.1"/>
    <property type="molecule type" value="Genomic_DNA"/>
</dbReference>
<protein>
    <submittedName>
        <fullName evidence="1">Uncharacterized protein</fullName>
    </submittedName>
</protein>
<gene>
    <name evidence="1" type="ORF">BABINDRAFT_159444</name>
</gene>
<evidence type="ECO:0000313" key="1">
    <source>
        <dbReference type="EMBL" id="ODQ82965.1"/>
    </source>
</evidence>
<proteinExistence type="predicted"/>
<evidence type="ECO:0000313" key="2">
    <source>
        <dbReference type="Proteomes" id="UP000094336"/>
    </source>
</evidence>
<accession>A0A1E3QZC0</accession>
<dbReference type="Proteomes" id="UP000094336">
    <property type="component" value="Unassembled WGS sequence"/>
</dbReference>